<evidence type="ECO:0000313" key="6">
    <source>
        <dbReference type="EMBL" id="CAL2106366.1"/>
    </source>
</evidence>
<feature type="transmembrane region" description="Helical" evidence="5">
    <location>
        <begin position="26"/>
        <end position="47"/>
    </location>
</feature>
<evidence type="ECO:0000256" key="5">
    <source>
        <dbReference type="SAM" id="Phobius"/>
    </source>
</evidence>
<protein>
    <recommendedName>
        <fullName evidence="8">Holin</fullName>
    </recommendedName>
</protein>
<organism evidence="6 7">
    <name type="scientific">Tenacibaculum vairaonense</name>
    <dbReference type="NCBI Taxonomy" id="3137860"/>
    <lineage>
        <taxon>Bacteria</taxon>
        <taxon>Pseudomonadati</taxon>
        <taxon>Bacteroidota</taxon>
        <taxon>Flavobacteriia</taxon>
        <taxon>Flavobacteriales</taxon>
        <taxon>Flavobacteriaceae</taxon>
        <taxon>Tenacibaculum</taxon>
    </lineage>
</organism>
<evidence type="ECO:0008006" key="8">
    <source>
        <dbReference type="Google" id="ProtNLM"/>
    </source>
</evidence>
<gene>
    <name evidence="6" type="ORF">T190115A13A_210020</name>
</gene>
<keyword evidence="4 5" id="KW-0472">Membrane</keyword>
<name>A0ABM9PL24_9FLAO</name>
<keyword evidence="3 5" id="KW-1133">Transmembrane helix</keyword>
<proteinExistence type="predicted"/>
<accession>A0ABM9PL24</accession>
<keyword evidence="2 5" id="KW-0812">Transmembrane</keyword>
<evidence type="ECO:0000313" key="7">
    <source>
        <dbReference type="Proteomes" id="UP001497602"/>
    </source>
</evidence>
<dbReference type="InterPro" id="IPR006480">
    <property type="entry name" value="Phage_holin_4_1"/>
</dbReference>
<sequence>MKTLLIIILFFTGALLSELNLMLKEAQLQFVSIFLVVLVDLAFGVARAIKYKVFEVSKAFKSVFMLVAFWGLLYTVLTIEKGFSYVDWLSEAIVLPILIFQLISILKNMQILGLISNELLGKILSSIDKHKEKNVNDIPVEEYEEIQVNETENLKR</sequence>
<evidence type="ECO:0000256" key="1">
    <source>
        <dbReference type="ARBA" id="ARBA00004141"/>
    </source>
</evidence>
<reference evidence="6 7" key="1">
    <citation type="submission" date="2024-05" db="EMBL/GenBank/DDBJ databases">
        <authorList>
            <person name="Duchaud E."/>
        </authorList>
    </citation>
    <scope>NUCLEOTIDE SEQUENCE [LARGE SCALE GENOMIC DNA]</scope>
    <source>
        <strain evidence="6">Ena-SAMPLE-TAB-13-05-2024-13:56:06:370-140305</strain>
    </source>
</reference>
<evidence type="ECO:0000256" key="4">
    <source>
        <dbReference type="ARBA" id="ARBA00023136"/>
    </source>
</evidence>
<dbReference type="RefSeq" id="WP_348738137.1">
    <property type="nucleotide sequence ID" value="NZ_CAXJRC010000013.1"/>
</dbReference>
<evidence type="ECO:0000256" key="3">
    <source>
        <dbReference type="ARBA" id="ARBA00022989"/>
    </source>
</evidence>
<keyword evidence="7" id="KW-1185">Reference proteome</keyword>
<comment type="caution">
    <text evidence="6">The sequence shown here is derived from an EMBL/GenBank/DDBJ whole genome shotgun (WGS) entry which is preliminary data.</text>
</comment>
<dbReference type="EMBL" id="CAXJRC010000013">
    <property type="protein sequence ID" value="CAL2106366.1"/>
    <property type="molecule type" value="Genomic_DNA"/>
</dbReference>
<dbReference type="Proteomes" id="UP001497602">
    <property type="component" value="Unassembled WGS sequence"/>
</dbReference>
<comment type="subcellular location">
    <subcellularLocation>
        <location evidence="1">Membrane</location>
        <topology evidence="1">Multi-pass membrane protein</topology>
    </subcellularLocation>
</comment>
<evidence type="ECO:0000256" key="2">
    <source>
        <dbReference type="ARBA" id="ARBA00022692"/>
    </source>
</evidence>
<feature type="transmembrane region" description="Helical" evidence="5">
    <location>
        <begin position="85"/>
        <end position="106"/>
    </location>
</feature>
<feature type="transmembrane region" description="Helical" evidence="5">
    <location>
        <begin position="59"/>
        <end position="79"/>
    </location>
</feature>
<dbReference type="Pfam" id="PF05105">
    <property type="entry name" value="Phage_holin_4_1"/>
    <property type="match status" value="1"/>
</dbReference>